<evidence type="ECO:0000313" key="1">
    <source>
        <dbReference type="EMBL" id="KUG18756.1"/>
    </source>
</evidence>
<name>A0A0W8FD01_9ZZZZ</name>
<gene>
    <name evidence="1" type="ORF">ASZ90_011514</name>
</gene>
<comment type="caution">
    <text evidence="1">The sequence shown here is derived from an EMBL/GenBank/DDBJ whole genome shotgun (WGS) entry which is preliminary data.</text>
</comment>
<dbReference type="AlphaFoldDB" id="A0A0W8FD01"/>
<reference evidence="1" key="1">
    <citation type="journal article" date="2015" name="Proc. Natl. Acad. Sci. U.S.A.">
        <title>Networks of energetic and metabolic interactions define dynamics in microbial communities.</title>
        <authorList>
            <person name="Embree M."/>
            <person name="Liu J.K."/>
            <person name="Al-Bassam M.M."/>
            <person name="Zengler K."/>
        </authorList>
    </citation>
    <scope>NUCLEOTIDE SEQUENCE</scope>
</reference>
<protein>
    <submittedName>
        <fullName evidence="1">Uncharacterized protein</fullName>
    </submittedName>
</protein>
<proteinExistence type="predicted"/>
<dbReference type="EMBL" id="LNQE01001363">
    <property type="protein sequence ID" value="KUG18756.1"/>
    <property type="molecule type" value="Genomic_DNA"/>
</dbReference>
<organism evidence="1">
    <name type="scientific">hydrocarbon metagenome</name>
    <dbReference type="NCBI Taxonomy" id="938273"/>
    <lineage>
        <taxon>unclassified sequences</taxon>
        <taxon>metagenomes</taxon>
        <taxon>ecological metagenomes</taxon>
    </lineage>
</organism>
<sequence>MFDRSLSLAFYHNLYPYKCYSSLWMMHPRMKEMNGAIHSDRSGPKVISQEG</sequence>
<accession>A0A0W8FD01</accession>